<evidence type="ECO:0000256" key="1">
    <source>
        <dbReference type="ARBA" id="ARBA00000085"/>
    </source>
</evidence>
<dbReference type="Gene3D" id="1.10.287.130">
    <property type="match status" value="1"/>
</dbReference>
<name>A0ABN1M5Y7_9FIRM</name>
<dbReference type="SUPFAM" id="SSF55781">
    <property type="entry name" value="GAF domain-like"/>
    <property type="match status" value="1"/>
</dbReference>
<dbReference type="InterPro" id="IPR005467">
    <property type="entry name" value="His_kinase_dom"/>
</dbReference>
<dbReference type="SUPFAM" id="SSF47384">
    <property type="entry name" value="Homodimeric domain of signal transducing histidine kinase"/>
    <property type="match status" value="1"/>
</dbReference>
<dbReference type="SMART" id="SM00388">
    <property type="entry name" value="HisKA"/>
    <property type="match status" value="1"/>
</dbReference>
<dbReference type="CDD" id="cd00082">
    <property type="entry name" value="HisKA"/>
    <property type="match status" value="1"/>
</dbReference>
<dbReference type="Proteomes" id="UP001400965">
    <property type="component" value="Unassembled WGS sequence"/>
</dbReference>
<evidence type="ECO:0000256" key="10">
    <source>
        <dbReference type="ARBA" id="ARBA00022989"/>
    </source>
</evidence>
<dbReference type="InterPro" id="IPR004358">
    <property type="entry name" value="Sig_transdc_His_kin-like_C"/>
</dbReference>
<evidence type="ECO:0000256" key="8">
    <source>
        <dbReference type="ARBA" id="ARBA00022777"/>
    </source>
</evidence>
<evidence type="ECO:0000256" key="4">
    <source>
        <dbReference type="ARBA" id="ARBA00022553"/>
    </source>
</evidence>
<dbReference type="Gene3D" id="1.20.120.620">
    <property type="entry name" value="Backbone structure of the membrane domain of e. Coli histidine kinase receptor kdpd"/>
    <property type="match status" value="1"/>
</dbReference>
<dbReference type="Pfam" id="PF02518">
    <property type="entry name" value="HATPase_c"/>
    <property type="match status" value="1"/>
</dbReference>
<feature type="transmembrane region" description="Helical" evidence="13">
    <location>
        <begin position="104"/>
        <end position="124"/>
    </location>
</feature>
<feature type="domain" description="Histidine kinase" evidence="14">
    <location>
        <begin position="307"/>
        <end position="524"/>
    </location>
</feature>
<dbReference type="EC" id="2.7.13.3" evidence="3"/>
<feature type="transmembrane region" description="Helical" evidence="13">
    <location>
        <begin position="29"/>
        <end position="46"/>
    </location>
</feature>
<evidence type="ECO:0000256" key="2">
    <source>
        <dbReference type="ARBA" id="ARBA00004141"/>
    </source>
</evidence>
<keyword evidence="7" id="KW-0547">Nucleotide-binding</keyword>
<keyword evidence="5" id="KW-0808">Transferase</keyword>
<sequence>MSCEKIKEDIFSINYSKNKYTKKGIVKNTLKVICIMCIATIVALFFKKIDLNESNIILIFLLGVLFSSIKSEGYLYGILASIIGVLSFNFFFTEPYYTFLAYRADYPITFIIMLISSIITSTLTSKIKKEVMLSNMREQRIIILYKNIKNLLKSRNKNEIVDICNISLMNILNKSIATSISDLDGNLNNQVVNIYKDKDDNKLFKSTLEIEAFKKAFDLGMETGIDTDIYQDTKVFNYPIKGQKSILGVIGVACSDGIALDENEKILLESIATQVALAIEREDLFEKTRIANLNVETERLRSNLLRSISHDLRTPITGIIGSSSVILENYKDIDEEIKKELINNIYDDASWLSRSIENVISITRVDEDKLEIKKSLEVVEEIVGEAIHRIKRFSNKRKIIVELPDEVIMVNVDGLLIEQVIMNLIDNAIRHTPENLEIKVKVSKVENYIQFEVEDQGSGLKEEDLPHIFDRFYTKSKGKSLEKRGIGLGLAICKSIIEAHKGDIKAFNNKMGGATFRFKIPYMKE</sequence>
<keyword evidence="11" id="KW-0902">Two-component regulatory system</keyword>
<dbReference type="PROSITE" id="PS50109">
    <property type="entry name" value="HIS_KIN"/>
    <property type="match status" value="1"/>
</dbReference>
<evidence type="ECO:0000256" key="5">
    <source>
        <dbReference type="ARBA" id="ARBA00022679"/>
    </source>
</evidence>
<dbReference type="PRINTS" id="PR00344">
    <property type="entry name" value="BCTRLSENSOR"/>
</dbReference>
<feature type="transmembrane region" description="Helical" evidence="13">
    <location>
        <begin position="74"/>
        <end position="92"/>
    </location>
</feature>
<dbReference type="RefSeq" id="WP_346045409.1">
    <property type="nucleotide sequence ID" value="NZ_BAAACP010000011.1"/>
</dbReference>
<dbReference type="InterPro" id="IPR003661">
    <property type="entry name" value="HisK_dim/P_dom"/>
</dbReference>
<evidence type="ECO:0000256" key="11">
    <source>
        <dbReference type="ARBA" id="ARBA00023012"/>
    </source>
</evidence>
<comment type="caution">
    <text evidence="15">The sequence shown here is derived from an EMBL/GenBank/DDBJ whole genome shotgun (WGS) entry which is preliminary data.</text>
</comment>
<dbReference type="InterPro" id="IPR036097">
    <property type="entry name" value="HisK_dim/P_sf"/>
</dbReference>
<evidence type="ECO:0000256" key="9">
    <source>
        <dbReference type="ARBA" id="ARBA00022840"/>
    </source>
</evidence>
<evidence type="ECO:0000256" key="12">
    <source>
        <dbReference type="ARBA" id="ARBA00023136"/>
    </source>
</evidence>
<dbReference type="PANTHER" id="PTHR45569:SF1">
    <property type="entry name" value="SENSOR PROTEIN KDPD"/>
    <property type="match status" value="1"/>
</dbReference>
<dbReference type="Gene3D" id="3.30.450.40">
    <property type="match status" value="1"/>
</dbReference>
<protein>
    <recommendedName>
        <fullName evidence="3">histidine kinase</fullName>
        <ecNumber evidence="3">2.7.13.3</ecNumber>
    </recommendedName>
</protein>
<dbReference type="Gene3D" id="3.30.565.10">
    <property type="entry name" value="Histidine kinase-like ATPase, C-terminal domain"/>
    <property type="match status" value="1"/>
</dbReference>
<dbReference type="InterPro" id="IPR029016">
    <property type="entry name" value="GAF-like_dom_sf"/>
</dbReference>
<keyword evidence="4" id="KW-0597">Phosphoprotein</keyword>
<keyword evidence="8" id="KW-0418">Kinase</keyword>
<dbReference type="InterPro" id="IPR025201">
    <property type="entry name" value="KdpD_TM"/>
</dbReference>
<dbReference type="PANTHER" id="PTHR45569">
    <property type="entry name" value="SENSOR PROTEIN KDPD"/>
    <property type="match status" value="1"/>
</dbReference>
<dbReference type="InterPro" id="IPR038318">
    <property type="entry name" value="KdpD_sf"/>
</dbReference>
<dbReference type="SUPFAM" id="SSF55874">
    <property type="entry name" value="ATPase domain of HSP90 chaperone/DNA topoisomerase II/histidine kinase"/>
    <property type="match status" value="1"/>
</dbReference>
<dbReference type="SMART" id="SM00387">
    <property type="entry name" value="HATPase_c"/>
    <property type="match status" value="1"/>
</dbReference>
<keyword evidence="6 13" id="KW-0812">Transmembrane</keyword>
<keyword evidence="10 13" id="KW-1133">Transmembrane helix</keyword>
<proteinExistence type="predicted"/>
<dbReference type="Pfam" id="PF13493">
    <property type="entry name" value="DUF4118"/>
    <property type="match status" value="1"/>
</dbReference>
<accession>A0ABN1M5Y7</accession>
<dbReference type="InterPro" id="IPR003594">
    <property type="entry name" value="HATPase_dom"/>
</dbReference>
<evidence type="ECO:0000256" key="7">
    <source>
        <dbReference type="ARBA" id="ARBA00022741"/>
    </source>
</evidence>
<dbReference type="Pfam" id="PF00512">
    <property type="entry name" value="HisKA"/>
    <property type="match status" value="1"/>
</dbReference>
<gene>
    <name evidence="15" type="ORF">GCM10008917_19320</name>
</gene>
<evidence type="ECO:0000256" key="6">
    <source>
        <dbReference type="ARBA" id="ARBA00022692"/>
    </source>
</evidence>
<keyword evidence="9" id="KW-0067">ATP-binding</keyword>
<keyword evidence="16" id="KW-1185">Reference proteome</keyword>
<evidence type="ECO:0000256" key="13">
    <source>
        <dbReference type="SAM" id="Phobius"/>
    </source>
</evidence>
<dbReference type="CDD" id="cd00075">
    <property type="entry name" value="HATPase"/>
    <property type="match status" value="1"/>
</dbReference>
<dbReference type="EMBL" id="BAAACP010000011">
    <property type="protein sequence ID" value="GAA0864721.1"/>
    <property type="molecule type" value="Genomic_DNA"/>
</dbReference>
<evidence type="ECO:0000313" key="15">
    <source>
        <dbReference type="EMBL" id="GAA0864721.1"/>
    </source>
</evidence>
<dbReference type="InterPro" id="IPR052023">
    <property type="entry name" value="Histidine_kinase_KdpD"/>
</dbReference>
<comment type="catalytic activity">
    <reaction evidence="1">
        <text>ATP + protein L-histidine = ADP + protein N-phospho-L-histidine.</text>
        <dbReference type="EC" id="2.7.13.3"/>
    </reaction>
</comment>
<keyword evidence="12 13" id="KW-0472">Membrane</keyword>
<dbReference type="InterPro" id="IPR036890">
    <property type="entry name" value="HATPase_C_sf"/>
</dbReference>
<evidence type="ECO:0000256" key="3">
    <source>
        <dbReference type="ARBA" id="ARBA00012438"/>
    </source>
</evidence>
<reference evidence="15 16" key="1">
    <citation type="journal article" date="2019" name="Int. J. Syst. Evol. Microbiol.">
        <title>The Global Catalogue of Microorganisms (GCM) 10K type strain sequencing project: providing services to taxonomists for standard genome sequencing and annotation.</title>
        <authorList>
            <consortium name="The Broad Institute Genomics Platform"/>
            <consortium name="The Broad Institute Genome Sequencing Center for Infectious Disease"/>
            <person name="Wu L."/>
            <person name="Ma J."/>
        </authorList>
    </citation>
    <scope>NUCLEOTIDE SEQUENCE [LARGE SCALE GENOMIC DNA]</scope>
    <source>
        <strain evidence="15 16">JCM 6486</strain>
    </source>
</reference>
<evidence type="ECO:0000259" key="14">
    <source>
        <dbReference type="PROSITE" id="PS50109"/>
    </source>
</evidence>
<evidence type="ECO:0000313" key="16">
    <source>
        <dbReference type="Proteomes" id="UP001400965"/>
    </source>
</evidence>
<organism evidence="15 16">
    <name type="scientific">Paraclostridium tenue</name>
    <dbReference type="NCBI Taxonomy" id="1737"/>
    <lineage>
        <taxon>Bacteria</taxon>
        <taxon>Bacillati</taxon>
        <taxon>Bacillota</taxon>
        <taxon>Clostridia</taxon>
        <taxon>Peptostreptococcales</taxon>
        <taxon>Peptostreptococcaceae</taxon>
        <taxon>Paraclostridium</taxon>
    </lineage>
</organism>
<comment type="subcellular location">
    <subcellularLocation>
        <location evidence="2">Membrane</location>
        <topology evidence="2">Multi-pass membrane protein</topology>
    </subcellularLocation>
</comment>